<evidence type="ECO:0000313" key="2">
    <source>
        <dbReference type="Proteomes" id="UP000828941"/>
    </source>
</evidence>
<evidence type="ECO:0000313" key="1">
    <source>
        <dbReference type="EMBL" id="KAI4351450.1"/>
    </source>
</evidence>
<accession>A0ACB9PSY8</accession>
<proteinExistence type="predicted"/>
<keyword evidence="2" id="KW-1185">Reference proteome</keyword>
<protein>
    <submittedName>
        <fullName evidence="1">Uncharacterized protein</fullName>
    </submittedName>
</protein>
<comment type="caution">
    <text evidence="1">The sequence shown here is derived from an EMBL/GenBank/DDBJ whole genome shotgun (WGS) entry which is preliminary data.</text>
</comment>
<organism evidence="1 2">
    <name type="scientific">Bauhinia variegata</name>
    <name type="common">Purple orchid tree</name>
    <name type="synonym">Phanera variegata</name>
    <dbReference type="NCBI Taxonomy" id="167791"/>
    <lineage>
        <taxon>Eukaryota</taxon>
        <taxon>Viridiplantae</taxon>
        <taxon>Streptophyta</taxon>
        <taxon>Embryophyta</taxon>
        <taxon>Tracheophyta</taxon>
        <taxon>Spermatophyta</taxon>
        <taxon>Magnoliopsida</taxon>
        <taxon>eudicotyledons</taxon>
        <taxon>Gunneridae</taxon>
        <taxon>Pentapetalae</taxon>
        <taxon>rosids</taxon>
        <taxon>fabids</taxon>
        <taxon>Fabales</taxon>
        <taxon>Fabaceae</taxon>
        <taxon>Cercidoideae</taxon>
        <taxon>Cercideae</taxon>
        <taxon>Bauhiniinae</taxon>
        <taxon>Bauhinia</taxon>
    </lineage>
</organism>
<gene>
    <name evidence="1" type="ORF">L6164_005819</name>
</gene>
<reference evidence="1 2" key="1">
    <citation type="journal article" date="2022" name="DNA Res.">
        <title>Chromosomal-level genome assembly of the orchid tree Bauhinia variegata (Leguminosae; Cercidoideae) supports the allotetraploid origin hypothesis of Bauhinia.</title>
        <authorList>
            <person name="Zhong Y."/>
            <person name="Chen Y."/>
            <person name="Zheng D."/>
            <person name="Pang J."/>
            <person name="Liu Y."/>
            <person name="Luo S."/>
            <person name="Meng S."/>
            <person name="Qian L."/>
            <person name="Wei D."/>
            <person name="Dai S."/>
            <person name="Zhou R."/>
        </authorList>
    </citation>
    <scope>NUCLEOTIDE SEQUENCE [LARGE SCALE GENOMIC DNA]</scope>
    <source>
        <strain evidence="1">BV-YZ2020</strain>
    </source>
</reference>
<dbReference type="Proteomes" id="UP000828941">
    <property type="component" value="Chromosome 3"/>
</dbReference>
<dbReference type="EMBL" id="CM039428">
    <property type="protein sequence ID" value="KAI4351450.1"/>
    <property type="molecule type" value="Genomic_DNA"/>
</dbReference>
<name>A0ACB9PSY8_BAUVA</name>
<sequence length="91" mass="10377">MPKSKMSSKSSWSIIWLLPIVVLSLFQLVKCQEVNDYDQIDNPAVLPLITQLVYSRLSNLTSILSKEISGQSSFCVIDPRYYTTLVYSSRE</sequence>